<comment type="caution">
    <text evidence="2">The sequence shown here is derived from an EMBL/GenBank/DDBJ whole genome shotgun (WGS) entry which is preliminary data.</text>
</comment>
<keyword evidence="1" id="KW-0732">Signal</keyword>
<feature type="chain" id="PRO_5045848088" evidence="1">
    <location>
        <begin position="31"/>
        <end position="163"/>
    </location>
</feature>
<proteinExistence type="predicted"/>
<dbReference type="RefSeq" id="WP_390183288.1">
    <property type="nucleotide sequence ID" value="NZ_JBHLZF010000002.1"/>
</dbReference>
<evidence type="ECO:0000313" key="3">
    <source>
        <dbReference type="Proteomes" id="UP001589688"/>
    </source>
</evidence>
<gene>
    <name evidence="2" type="ORF">ACFFK8_13160</name>
</gene>
<evidence type="ECO:0000256" key="1">
    <source>
        <dbReference type="SAM" id="SignalP"/>
    </source>
</evidence>
<evidence type="ECO:0000313" key="2">
    <source>
        <dbReference type="EMBL" id="MFB9898710.1"/>
    </source>
</evidence>
<feature type="signal peptide" evidence="1">
    <location>
        <begin position="1"/>
        <end position="30"/>
    </location>
</feature>
<dbReference type="EMBL" id="JBHLZF010000002">
    <property type="protein sequence ID" value="MFB9898710.1"/>
    <property type="molecule type" value="Genomic_DNA"/>
</dbReference>
<reference evidence="2 3" key="1">
    <citation type="submission" date="2024-09" db="EMBL/GenBank/DDBJ databases">
        <authorList>
            <person name="Sun Q."/>
            <person name="Mori K."/>
        </authorList>
    </citation>
    <scope>NUCLEOTIDE SEQUENCE [LARGE SCALE GENOMIC DNA]</scope>
    <source>
        <strain evidence="2 3">ATCC 51272</strain>
    </source>
</reference>
<organism evidence="2 3">
    <name type="scientific">Hallella seregens ATCC 51272</name>
    <dbReference type="NCBI Taxonomy" id="1336250"/>
    <lineage>
        <taxon>Bacteria</taxon>
        <taxon>Pseudomonadati</taxon>
        <taxon>Bacteroidota</taxon>
        <taxon>Bacteroidia</taxon>
        <taxon>Bacteroidales</taxon>
        <taxon>Prevotellaceae</taxon>
        <taxon>Hallella</taxon>
    </lineage>
</organism>
<dbReference type="PROSITE" id="PS51257">
    <property type="entry name" value="PROKAR_LIPOPROTEIN"/>
    <property type="match status" value="1"/>
</dbReference>
<keyword evidence="3" id="KW-1185">Reference proteome</keyword>
<protein>
    <submittedName>
        <fullName evidence="2">Uncharacterized protein</fullName>
    </submittedName>
</protein>
<accession>A0ABV5ZMY3</accession>
<sequence>MKTKWNKYPPFSVAVQALSLAVLLMVVSCADKDLPDEGNSQEEQGMEMTFDVRDVQDAPEADMETGDPETRAGKAKSVYPIGKIDVEDGDSLCLIETTVDGVNPVKRDSNEVITRGTVKTSIDADFGMHAYRYTPVSWYFYNERTRPNGRTYKTYRWKTASEH</sequence>
<dbReference type="Proteomes" id="UP001589688">
    <property type="component" value="Unassembled WGS sequence"/>
</dbReference>
<name>A0ABV5ZMY3_9BACT</name>